<accession>A0A3L7DUQ2</accession>
<comment type="caution">
    <text evidence="2">The sequence shown here is derived from an EMBL/GenBank/DDBJ whole genome shotgun (WGS) entry which is preliminary data.</text>
</comment>
<dbReference type="AlphaFoldDB" id="A0A3L7DUQ2"/>
<keyword evidence="1" id="KW-1133">Transmembrane helix</keyword>
<protein>
    <submittedName>
        <fullName evidence="2">Uncharacterized protein</fullName>
    </submittedName>
</protein>
<feature type="transmembrane region" description="Helical" evidence="1">
    <location>
        <begin position="7"/>
        <end position="28"/>
    </location>
</feature>
<reference evidence="2 3" key="1">
    <citation type="submission" date="2018-07" db="EMBL/GenBank/DDBJ databases">
        <title>Halioglobus sp. genome submission.</title>
        <authorList>
            <person name="Ye M.-Q."/>
            <person name="Du Z.-J."/>
        </authorList>
    </citation>
    <scope>NUCLEOTIDE SEQUENCE [LARGE SCALE GENOMIC DNA]</scope>
    <source>
        <strain evidence="2 3">U0301</strain>
    </source>
</reference>
<evidence type="ECO:0000313" key="2">
    <source>
        <dbReference type="EMBL" id="RLQ20846.1"/>
    </source>
</evidence>
<feature type="transmembrane region" description="Helical" evidence="1">
    <location>
        <begin position="72"/>
        <end position="93"/>
    </location>
</feature>
<name>A0A3L7DUQ2_9GAMM</name>
<feature type="transmembrane region" description="Helical" evidence="1">
    <location>
        <begin position="48"/>
        <end position="65"/>
    </location>
</feature>
<keyword evidence="3" id="KW-1185">Reference proteome</keyword>
<dbReference type="RefSeq" id="WP_117956448.1">
    <property type="nucleotide sequence ID" value="NZ_QRAN01000019.1"/>
</dbReference>
<dbReference type="OrthoDB" id="345818at2"/>
<proteinExistence type="predicted"/>
<sequence length="141" mass="15412">MITAYQLAVIAAGVFFLNGLLTGVWKYIQIANSEDGKAHPYVDIAHRASLLYSFAAILIANFVQISRLSDIVELVATGLLITYFALAILSYMVQGLLQKTDNQLLHITPAISWFMWSLIAAEIGGFLVLFYGVVEAKVTAA</sequence>
<evidence type="ECO:0000256" key="1">
    <source>
        <dbReference type="SAM" id="Phobius"/>
    </source>
</evidence>
<gene>
    <name evidence="2" type="ORF">DWB85_15740</name>
</gene>
<keyword evidence="1" id="KW-0472">Membrane</keyword>
<evidence type="ECO:0000313" key="3">
    <source>
        <dbReference type="Proteomes" id="UP000265509"/>
    </source>
</evidence>
<dbReference type="EMBL" id="QRAN01000019">
    <property type="protein sequence ID" value="RLQ20846.1"/>
    <property type="molecule type" value="Genomic_DNA"/>
</dbReference>
<feature type="transmembrane region" description="Helical" evidence="1">
    <location>
        <begin position="113"/>
        <end position="134"/>
    </location>
</feature>
<keyword evidence="1" id="KW-0812">Transmembrane</keyword>
<dbReference type="Proteomes" id="UP000265509">
    <property type="component" value="Unassembled WGS sequence"/>
</dbReference>
<organism evidence="2 3">
    <name type="scientific">Seongchinamella sediminis</name>
    <dbReference type="NCBI Taxonomy" id="2283635"/>
    <lineage>
        <taxon>Bacteria</taxon>
        <taxon>Pseudomonadati</taxon>
        <taxon>Pseudomonadota</taxon>
        <taxon>Gammaproteobacteria</taxon>
        <taxon>Cellvibrionales</taxon>
        <taxon>Halieaceae</taxon>
        <taxon>Seongchinamella</taxon>
    </lineage>
</organism>